<name>A0AB34FCY4_9HYPO</name>
<proteinExistence type="predicted"/>
<feature type="compositionally biased region" description="Polar residues" evidence="1">
    <location>
        <begin position="160"/>
        <end position="178"/>
    </location>
</feature>
<comment type="caution">
    <text evidence="2">The sequence shown here is derived from an EMBL/GenBank/DDBJ whole genome shotgun (WGS) entry which is preliminary data.</text>
</comment>
<accession>A0AB34FCY4</accession>
<feature type="region of interest" description="Disordered" evidence="1">
    <location>
        <begin position="160"/>
        <end position="183"/>
    </location>
</feature>
<dbReference type="InterPro" id="IPR001830">
    <property type="entry name" value="Glyco_trans_20"/>
</dbReference>
<sequence>MSDEPKTPRDDESHLPPQQRDSVVSVPVTPGIRRDTYKDQPQSAGRFQQGYFSERPNGTKGQALHQAAALHQQRSCDDKAETGASQRRSGDEAAVSRRVISATFTVPQVLHYGKDGVWKIEDRCHRSTLLNSFEYLSSDQCPWDHTIVAWTGEIIQVSDSAPSSPRRLSTASQHKSSTGGPGMPHVLVDGETTGDATFLSHDDAKQLEDLLYHDRVRTIPIWLGEDSGATDQGIKLERQSRWRAFAEHDLCALFHYKQHAPNAGRQEDERWDDYYRANKAFADKISEVYQPGDIVMVHDYHLALLPGMLRQRHPDIVASYYLASPFPTSELVRCLHWRKEILEGMLGAGLIGFQARHYAQHFANACARILGYDATVDGVTTPRGNVPIVVIAEGIDVSQVTSLAFTDAVDAKCDELRGLYGHRKLIVGCDPPDSLGGVDKKLQAFARFLETHPHWNDKVVLVQTTSRPAVEDSADEEEESRYANRVNELVNSINHAHGSLGFSPVSVHSHNLSREEYFALLRLGDAALVTSAREGMSTTGLEYVACQRDAHGQLIISEFSGTASSLDEALHVNPWDVAGVAERIHDALTMAPERRAEAHKALYSRVKERDVRFWVDNMLQSLVRASGAHEAHDRPTTSSSERLRYPGCLQGTPS</sequence>
<dbReference type="PANTHER" id="PTHR10788">
    <property type="entry name" value="TREHALOSE-6-PHOSPHATE SYNTHASE"/>
    <property type="match status" value="1"/>
</dbReference>
<feature type="compositionally biased region" description="Low complexity" evidence="1">
    <location>
        <begin position="62"/>
        <end position="73"/>
    </location>
</feature>
<dbReference type="GO" id="GO:0005946">
    <property type="term" value="C:alpha,alpha-trehalose-phosphate synthase complex (UDP-forming)"/>
    <property type="evidence" value="ECO:0007669"/>
    <property type="project" value="TreeGrafter"/>
</dbReference>
<evidence type="ECO:0000256" key="1">
    <source>
        <dbReference type="SAM" id="MobiDB-lite"/>
    </source>
</evidence>
<feature type="region of interest" description="Disordered" evidence="1">
    <location>
        <begin position="1"/>
        <end position="95"/>
    </location>
</feature>
<dbReference type="GO" id="GO:0034605">
    <property type="term" value="P:cellular response to heat"/>
    <property type="evidence" value="ECO:0007669"/>
    <property type="project" value="TreeGrafter"/>
</dbReference>
<dbReference type="AlphaFoldDB" id="A0AB34FCY4"/>
<reference evidence="2" key="1">
    <citation type="submission" date="2023-01" db="EMBL/GenBank/DDBJ databases">
        <title>The growth and conidiation of Purpureocillium lavendulum are regulated by nitrogen source and histone H3K14 acetylation.</title>
        <authorList>
            <person name="Tang P."/>
            <person name="Han J."/>
            <person name="Zhang C."/>
            <person name="Tang P."/>
            <person name="Qi F."/>
            <person name="Zhang K."/>
            <person name="Liang L."/>
        </authorList>
    </citation>
    <scope>NUCLEOTIDE SEQUENCE</scope>
    <source>
        <strain evidence="2">YMF1.00683</strain>
    </source>
</reference>
<feature type="region of interest" description="Disordered" evidence="1">
    <location>
        <begin position="626"/>
        <end position="654"/>
    </location>
</feature>
<keyword evidence="3" id="KW-1185">Reference proteome</keyword>
<dbReference type="Gene3D" id="3.40.50.2000">
    <property type="entry name" value="Glycogen Phosphorylase B"/>
    <property type="match status" value="2"/>
</dbReference>
<dbReference type="GO" id="GO:0004805">
    <property type="term" value="F:trehalose-phosphatase activity"/>
    <property type="evidence" value="ECO:0007669"/>
    <property type="project" value="TreeGrafter"/>
</dbReference>
<evidence type="ECO:0000313" key="2">
    <source>
        <dbReference type="EMBL" id="KAJ6437289.1"/>
    </source>
</evidence>
<dbReference type="GO" id="GO:0031505">
    <property type="term" value="P:fungal-type cell wall organization"/>
    <property type="evidence" value="ECO:0007669"/>
    <property type="project" value="TreeGrafter"/>
</dbReference>
<dbReference type="GO" id="GO:0005829">
    <property type="term" value="C:cytosol"/>
    <property type="evidence" value="ECO:0007669"/>
    <property type="project" value="TreeGrafter"/>
</dbReference>
<dbReference type="Proteomes" id="UP001163105">
    <property type="component" value="Unassembled WGS sequence"/>
</dbReference>
<gene>
    <name evidence="2" type="primary">TPS</name>
    <name evidence="2" type="ORF">O9K51_10263</name>
</gene>
<dbReference type="Pfam" id="PF00982">
    <property type="entry name" value="Glyco_transf_20"/>
    <property type="match status" value="1"/>
</dbReference>
<dbReference type="EMBL" id="JAQHRD010000013">
    <property type="protein sequence ID" value="KAJ6437289.1"/>
    <property type="molecule type" value="Genomic_DNA"/>
</dbReference>
<dbReference type="CDD" id="cd03788">
    <property type="entry name" value="GT20_TPS"/>
    <property type="match status" value="1"/>
</dbReference>
<feature type="compositionally biased region" description="Basic and acidic residues" evidence="1">
    <location>
        <begin position="1"/>
        <end position="14"/>
    </location>
</feature>
<dbReference type="SUPFAM" id="SSF53756">
    <property type="entry name" value="UDP-Glycosyltransferase/glycogen phosphorylase"/>
    <property type="match status" value="1"/>
</dbReference>
<dbReference type="GO" id="GO:0003825">
    <property type="term" value="F:alpha,alpha-trehalose-phosphate synthase (UDP-forming) activity"/>
    <property type="evidence" value="ECO:0007669"/>
    <property type="project" value="TreeGrafter"/>
</dbReference>
<organism evidence="2 3">
    <name type="scientific">Purpureocillium lavendulum</name>
    <dbReference type="NCBI Taxonomy" id="1247861"/>
    <lineage>
        <taxon>Eukaryota</taxon>
        <taxon>Fungi</taxon>
        <taxon>Dikarya</taxon>
        <taxon>Ascomycota</taxon>
        <taxon>Pezizomycotina</taxon>
        <taxon>Sordariomycetes</taxon>
        <taxon>Hypocreomycetidae</taxon>
        <taxon>Hypocreales</taxon>
        <taxon>Ophiocordycipitaceae</taxon>
        <taxon>Purpureocillium</taxon>
    </lineage>
</organism>
<protein>
    <submittedName>
        <fullName evidence="2">Glycosyltransferase family 20</fullName>
    </submittedName>
</protein>
<dbReference type="GO" id="GO:0005992">
    <property type="term" value="P:trehalose biosynthetic process"/>
    <property type="evidence" value="ECO:0007669"/>
    <property type="project" value="InterPro"/>
</dbReference>
<dbReference type="PANTHER" id="PTHR10788:SF123">
    <property type="entry name" value="TREHALOSE-PHOSPHATASE"/>
    <property type="match status" value="1"/>
</dbReference>
<evidence type="ECO:0000313" key="3">
    <source>
        <dbReference type="Proteomes" id="UP001163105"/>
    </source>
</evidence>